<dbReference type="PANTHER" id="PTHR33365">
    <property type="entry name" value="YALI0B05434P"/>
    <property type="match status" value="1"/>
</dbReference>
<dbReference type="OrthoDB" id="3687641at2759"/>
<evidence type="ECO:0000256" key="2">
    <source>
        <dbReference type="ARBA" id="ARBA00023002"/>
    </source>
</evidence>
<dbReference type="GO" id="GO:0043386">
    <property type="term" value="P:mycotoxin biosynthetic process"/>
    <property type="evidence" value="ECO:0007669"/>
    <property type="project" value="InterPro"/>
</dbReference>
<sequence length="212" mass="24003">MFEESIPNGVKGILVVFLFVTSLVANLLVLWRNGDMISPLHHETYEYSGDSFPEFYPIGELPEAHIVIEDTVHYQINEASADEEWASMFPRGGGFVHLGHSSRPFGISMYHQLACLDNIRTTLATPFAERADAQLKRNHHCFNYLRQTILCEPEIRLEPESDKLNDLGLSEVVDGLGTSHICNDWAMVFEAMETNFGRTTMADNLTYFFIPA</sequence>
<keyword evidence="4" id="KW-0472">Membrane</keyword>
<feature type="transmembrane region" description="Helical" evidence="4">
    <location>
        <begin position="12"/>
        <end position="31"/>
    </location>
</feature>
<proteinExistence type="inferred from homology"/>
<evidence type="ECO:0000256" key="1">
    <source>
        <dbReference type="ARBA" id="ARBA00004685"/>
    </source>
</evidence>
<gene>
    <name evidence="5" type="ORF">NEOLEDRAFT_1150639</name>
</gene>
<dbReference type="Pfam" id="PF11807">
    <property type="entry name" value="UstYa"/>
    <property type="match status" value="1"/>
</dbReference>
<protein>
    <submittedName>
        <fullName evidence="5">Uncharacterized protein</fullName>
    </submittedName>
</protein>
<dbReference type="Proteomes" id="UP000076761">
    <property type="component" value="Unassembled WGS sequence"/>
</dbReference>
<dbReference type="STRING" id="1314782.A0A165PXI0"/>
<name>A0A165PXI0_9AGAM</name>
<dbReference type="AlphaFoldDB" id="A0A165PXI0"/>
<keyword evidence="6" id="KW-1185">Reference proteome</keyword>
<dbReference type="InParanoid" id="A0A165PXI0"/>
<dbReference type="GO" id="GO:0016491">
    <property type="term" value="F:oxidoreductase activity"/>
    <property type="evidence" value="ECO:0007669"/>
    <property type="project" value="UniProtKB-KW"/>
</dbReference>
<comment type="similarity">
    <text evidence="3">Belongs to the ustYa family.</text>
</comment>
<evidence type="ECO:0000256" key="3">
    <source>
        <dbReference type="ARBA" id="ARBA00035112"/>
    </source>
</evidence>
<keyword evidence="4" id="KW-1133">Transmembrane helix</keyword>
<evidence type="ECO:0000256" key="4">
    <source>
        <dbReference type="SAM" id="Phobius"/>
    </source>
</evidence>
<organism evidence="5 6">
    <name type="scientific">Neolentinus lepideus HHB14362 ss-1</name>
    <dbReference type="NCBI Taxonomy" id="1314782"/>
    <lineage>
        <taxon>Eukaryota</taxon>
        <taxon>Fungi</taxon>
        <taxon>Dikarya</taxon>
        <taxon>Basidiomycota</taxon>
        <taxon>Agaricomycotina</taxon>
        <taxon>Agaricomycetes</taxon>
        <taxon>Gloeophyllales</taxon>
        <taxon>Gloeophyllaceae</taxon>
        <taxon>Neolentinus</taxon>
    </lineage>
</organism>
<dbReference type="InterPro" id="IPR021765">
    <property type="entry name" value="UstYa-like"/>
</dbReference>
<accession>A0A165PXI0</accession>
<dbReference type="EMBL" id="KV425605">
    <property type="protein sequence ID" value="KZT21626.1"/>
    <property type="molecule type" value="Genomic_DNA"/>
</dbReference>
<dbReference type="PANTHER" id="PTHR33365:SF11">
    <property type="entry name" value="TAT PATHWAY SIGNAL SEQUENCE"/>
    <property type="match status" value="1"/>
</dbReference>
<evidence type="ECO:0000313" key="5">
    <source>
        <dbReference type="EMBL" id="KZT21626.1"/>
    </source>
</evidence>
<keyword evidence="4" id="KW-0812">Transmembrane</keyword>
<comment type="pathway">
    <text evidence="1">Mycotoxin biosynthesis.</text>
</comment>
<evidence type="ECO:0000313" key="6">
    <source>
        <dbReference type="Proteomes" id="UP000076761"/>
    </source>
</evidence>
<keyword evidence="2" id="KW-0560">Oxidoreductase</keyword>
<reference evidence="5 6" key="1">
    <citation type="journal article" date="2016" name="Mol. Biol. Evol.">
        <title>Comparative Genomics of Early-Diverging Mushroom-Forming Fungi Provides Insights into the Origins of Lignocellulose Decay Capabilities.</title>
        <authorList>
            <person name="Nagy L.G."/>
            <person name="Riley R."/>
            <person name="Tritt A."/>
            <person name="Adam C."/>
            <person name="Daum C."/>
            <person name="Floudas D."/>
            <person name="Sun H."/>
            <person name="Yadav J.S."/>
            <person name="Pangilinan J."/>
            <person name="Larsson K.H."/>
            <person name="Matsuura K."/>
            <person name="Barry K."/>
            <person name="Labutti K."/>
            <person name="Kuo R."/>
            <person name="Ohm R.A."/>
            <person name="Bhattacharya S.S."/>
            <person name="Shirouzu T."/>
            <person name="Yoshinaga Y."/>
            <person name="Martin F.M."/>
            <person name="Grigoriev I.V."/>
            <person name="Hibbett D.S."/>
        </authorList>
    </citation>
    <scope>NUCLEOTIDE SEQUENCE [LARGE SCALE GENOMIC DNA]</scope>
    <source>
        <strain evidence="5 6">HHB14362 ss-1</strain>
    </source>
</reference>